<dbReference type="SUPFAM" id="SSF54862">
    <property type="entry name" value="4Fe-4S ferredoxins"/>
    <property type="match status" value="1"/>
</dbReference>
<dbReference type="PROSITE" id="PS00198">
    <property type="entry name" value="4FE4S_FER_1"/>
    <property type="match status" value="1"/>
</dbReference>
<evidence type="ECO:0000256" key="13">
    <source>
        <dbReference type="SAM" id="MobiDB-lite"/>
    </source>
</evidence>
<dbReference type="InterPro" id="IPR017896">
    <property type="entry name" value="4Fe4S_Fe-S-bd"/>
</dbReference>
<evidence type="ECO:0000256" key="11">
    <source>
        <dbReference type="ARBA" id="ARBA00023291"/>
    </source>
</evidence>
<keyword evidence="7" id="KW-0677">Repeat</keyword>
<proteinExistence type="predicted"/>
<keyword evidence="8 12" id="KW-0249">Electron transport</keyword>
<protein>
    <recommendedName>
        <fullName evidence="3 12">Ferredoxin</fullName>
    </recommendedName>
</protein>
<keyword evidence="5 12" id="KW-0004">4Fe-4S</keyword>
<keyword evidence="10 12" id="KW-0411">Iron-sulfur</keyword>
<keyword evidence="6 12" id="KW-0479">Metal-binding</keyword>
<evidence type="ECO:0000313" key="15">
    <source>
        <dbReference type="EMBL" id="GAA1868646.1"/>
    </source>
</evidence>
<evidence type="ECO:0000256" key="7">
    <source>
        <dbReference type="ARBA" id="ARBA00022737"/>
    </source>
</evidence>
<evidence type="ECO:0000256" key="3">
    <source>
        <dbReference type="ARBA" id="ARBA00013529"/>
    </source>
</evidence>
<evidence type="ECO:0000256" key="8">
    <source>
        <dbReference type="ARBA" id="ARBA00022982"/>
    </source>
</evidence>
<sequence>MTHVVTAGCVDVLDRACLAVCPVDCIYEGARSMYINPQECIDCGACQPACPNEAIFYEEDVPAELTAFVGVNESFFAAPLPGRDEPLGTPRSSRKLGPVGVDHPHVAQL</sequence>
<dbReference type="Gene3D" id="3.30.70.20">
    <property type="match status" value="1"/>
</dbReference>
<evidence type="ECO:0000256" key="9">
    <source>
        <dbReference type="ARBA" id="ARBA00023004"/>
    </source>
</evidence>
<evidence type="ECO:0000256" key="2">
    <source>
        <dbReference type="ARBA" id="ARBA00003532"/>
    </source>
</evidence>
<dbReference type="Pfam" id="PF00037">
    <property type="entry name" value="Fer4"/>
    <property type="match status" value="1"/>
</dbReference>
<dbReference type="NCBIfam" id="NF045480">
    <property type="entry name" value="FdxA_Actino"/>
    <property type="match status" value="1"/>
</dbReference>
<name>A0ABN2NHW0_9PSEU</name>
<dbReference type="InterPro" id="IPR000813">
    <property type="entry name" value="7Fe_ferredoxin"/>
</dbReference>
<dbReference type="Proteomes" id="UP001500449">
    <property type="component" value="Unassembled WGS sequence"/>
</dbReference>
<dbReference type="RefSeq" id="WP_344423619.1">
    <property type="nucleotide sequence ID" value="NZ_BAAAQK010000023.1"/>
</dbReference>
<evidence type="ECO:0000256" key="4">
    <source>
        <dbReference type="ARBA" id="ARBA00022448"/>
    </source>
</evidence>
<dbReference type="InterPro" id="IPR017900">
    <property type="entry name" value="4Fe4S_Fe_S_CS"/>
</dbReference>
<dbReference type="InterPro" id="IPR050294">
    <property type="entry name" value="RnfB_subfamily"/>
</dbReference>
<comment type="cofactor">
    <cofactor evidence="1 12">
        <name>[4Fe-4S] cluster</name>
        <dbReference type="ChEBI" id="CHEBI:49883"/>
    </cofactor>
</comment>
<comment type="caution">
    <text evidence="15">The sequence shown here is derived from an EMBL/GenBank/DDBJ whole genome shotgun (WGS) entry which is preliminary data.</text>
</comment>
<keyword evidence="9 12" id="KW-0408">Iron</keyword>
<dbReference type="PROSITE" id="PS51379">
    <property type="entry name" value="4FE4S_FER_2"/>
    <property type="match status" value="1"/>
</dbReference>
<dbReference type="PANTHER" id="PTHR42859:SF2">
    <property type="entry name" value="FERREDOXIN"/>
    <property type="match status" value="1"/>
</dbReference>
<evidence type="ECO:0000313" key="16">
    <source>
        <dbReference type="Proteomes" id="UP001500449"/>
    </source>
</evidence>
<dbReference type="PANTHER" id="PTHR42859">
    <property type="entry name" value="OXIDOREDUCTASE"/>
    <property type="match status" value="1"/>
</dbReference>
<evidence type="ECO:0000256" key="1">
    <source>
        <dbReference type="ARBA" id="ARBA00001966"/>
    </source>
</evidence>
<dbReference type="EMBL" id="BAAAQK010000023">
    <property type="protein sequence ID" value="GAA1868646.1"/>
    <property type="molecule type" value="Genomic_DNA"/>
</dbReference>
<keyword evidence="16" id="KW-1185">Reference proteome</keyword>
<keyword evidence="11 12" id="KW-0003">3Fe-4S</keyword>
<gene>
    <name evidence="15" type="ORF">GCM10009836_56450</name>
</gene>
<evidence type="ECO:0000256" key="6">
    <source>
        <dbReference type="ARBA" id="ARBA00022723"/>
    </source>
</evidence>
<accession>A0ABN2NHW0</accession>
<comment type="cofactor">
    <cofactor evidence="12">
        <name>[3Fe-4S] cluster</name>
        <dbReference type="ChEBI" id="CHEBI:21137"/>
    </cofactor>
    <text evidence="12">Binds 1 [3Fe-4S] cluster.</text>
</comment>
<organism evidence="15 16">
    <name type="scientific">Pseudonocardia ailaonensis</name>
    <dbReference type="NCBI Taxonomy" id="367279"/>
    <lineage>
        <taxon>Bacteria</taxon>
        <taxon>Bacillati</taxon>
        <taxon>Actinomycetota</taxon>
        <taxon>Actinomycetes</taxon>
        <taxon>Pseudonocardiales</taxon>
        <taxon>Pseudonocardiaceae</taxon>
        <taxon>Pseudonocardia</taxon>
    </lineage>
</organism>
<feature type="region of interest" description="Disordered" evidence="13">
    <location>
        <begin position="80"/>
        <end position="109"/>
    </location>
</feature>
<comment type="function">
    <text evidence="2 12">Ferredoxins are iron-sulfur proteins that transfer electrons in a wide variety of metabolic reactions.</text>
</comment>
<evidence type="ECO:0000256" key="10">
    <source>
        <dbReference type="ARBA" id="ARBA00023014"/>
    </source>
</evidence>
<reference evidence="15 16" key="1">
    <citation type="journal article" date="2019" name="Int. J. Syst. Evol. Microbiol.">
        <title>The Global Catalogue of Microorganisms (GCM) 10K type strain sequencing project: providing services to taxonomists for standard genome sequencing and annotation.</title>
        <authorList>
            <consortium name="The Broad Institute Genomics Platform"/>
            <consortium name="The Broad Institute Genome Sequencing Center for Infectious Disease"/>
            <person name="Wu L."/>
            <person name="Ma J."/>
        </authorList>
    </citation>
    <scope>NUCLEOTIDE SEQUENCE [LARGE SCALE GENOMIC DNA]</scope>
    <source>
        <strain evidence="15 16">JCM 16009</strain>
    </source>
</reference>
<dbReference type="InterPro" id="IPR054830">
    <property type="entry name" value="FdxA_Actino"/>
</dbReference>
<keyword evidence="4 12" id="KW-0813">Transport</keyword>
<evidence type="ECO:0000256" key="12">
    <source>
        <dbReference type="RuleBase" id="RU365098"/>
    </source>
</evidence>
<evidence type="ECO:0000259" key="14">
    <source>
        <dbReference type="PROSITE" id="PS51379"/>
    </source>
</evidence>
<dbReference type="PRINTS" id="PR00354">
    <property type="entry name" value="7FE8SFRDOXIN"/>
</dbReference>
<feature type="domain" description="4Fe-4S ferredoxin-type" evidence="14">
    <location>
        <begin position="31"/>
        <end position="60"/>
    </location>
</feature>
<evidence type="ECO:0000256" key="5">
    <source>
        <dbReference type="ARBA" id="ARBA00022485"/>
    </source>
</evidence>